<evidence type="ECO:0000256" key="12">
    <source>
        <dbReference type="RuleBase" id="RU363038"/>
    </source>
</evidence>
<dbReference type="PRINTS" id="PR01038">
    <property type="entry name" value="TRNASYNTHARG"/>
</dbReference>
<evidence type="ECO:0000256" key="11">
    <source>
        <dbReference type="HAMAP-Rule" id="MF_00123"/>
    </source>
</evidence>
<dbReference type="PANTHER" id="PTHR11956:SF5">
    <property type="entry name" value="ARGININE--TRNA LIGASE, CYTOPLASMIC"/>
    <property type="match status" value="1"/>
</dbReference>
<keyword evidence="4 11" id="KW-0963">Cytoplasm</keyword>
<dbReference type="Pfam" id="PF03485">
    <property type="entry name" value="Arg_tRNA_synt_N"/>
    <property type="match status" value="1"/>
</dbReference>
<dbReference type="PANTHER" id="PTHR11956">
    <property type="entry name" value="ARGINYL-TRNA SYNTHETASE"/>
    <property type="match status" value="1"/>
</dbReference>
<keyword evidence="5 11" id="KW-0436">Ligase</keyword>
<evidence type="ECO:0000256" key="6">
    <source>
        <dbReference type="ARBA" id="ARBA00022741"/>
    </source>
</evidence>
<evidence type="ECO:0000256" key="8">
    <source>
        <dbReference type="ARBA" id="ARBA00022917"/>
    </source>
</evidence>
<comment type="caution">
    <text evidence="15">The sequence shown here is derived from an EMBL/GenBank/DDBJ whole genome shotgun (WGS) entry which is preliminary data.</text>
</comment>
<comment type="similarity">
    <text evidence="2 11 12">Belongs to the class-I aminoacyl-tRNA synthetase family.</text>
</comment>
<dbReference type="STRING" id="1798543.A2898_05655"/>
<dbReference type="CDD" id="cd00671">
    <property type="entry name" value="ArgRS_core"/>
    <property type="match status" value="1"/>
</dbReference>
<gene>
    <name evidence="11" type="primary">argS</name>
    <name evidence="15" type="ORF">A2898_05655</name>
</gene>
<dbReference type="Gene3D" id="3.30.1360.70">
    <property type="entry name" value="Arginyl tRNA synthetase N-terminal domain"/>
    <property type="match status" value="1"/>
</dbReference>
<protein>
    <recommendedName>
        <fullName evidence="11">Arginine--tRNA ligase</fullName>
        <ecNumber evidence="11">6.1.1.19</ecNumber>
    </recommendedName>
    <alternativeName>
        <fullName evidence="11">Arginyl-tRNA synthetase</fullName>
        <shortName evidence="11">ArgRS</shortName>
    </alternativeName>
</protein>
<dbReference type="SUPFAM" id="SSF55190">
    <property type="entry name" value="Arginyl-tRNA synthetase (ArgRS), N-terminal 'additional' domain"/>
    <property type="match status" value="1"/>
</dbReference>
<evidence type="ECO:0000313" key="15">
    <source>
        <dbReference type="EMBL" id="OGY83644.1"/>
    </source>
</evidence>
<proteinExistence type="inferred from homology"/>
<evidence type="ECO:0000259" key="14">
    <source>
        <dbReference type="SMART" id="SM01016"/>
    </source>
</evidence>
<keyword evidence="8 11" id="KW-0648">Protein biosynthesis</keyword>
<feature type="short sequence motif" description="'HIGH' region" evidence="11">
    <location>
        <begin position="130"/>
        <end position="140"/>
    </location>
</feature>
<dbReference type="FunFam" id="3.40.50.620:FF:000062">
    <property type="entry name" value="Arginine--tRNA ligase"/>
    <property type="match status" value="1"/>
</dbReference>
<dbReference type="NCBIfam" id="TIGR00456">
    <property type="entry name" value="argS"/>
    <property type="match status" value="1"/>
</dbReference>
<accession>A0A1G2B398</accession>
<dbReference type="SMART" id="SM01016">
    <property type="entry name" value="Arg_tRNA_synt_N"/>
    <property type="match status" value="1"/>
</dbReference>
<dbReference type="EC" id="6.1.1.19" evidence="11"/>
<dbReference type="GO" id="GO:0005737">
    <property type="term" value="C:cytoplasm"/>
    <property type="evidence" value="ECO:0007669"/>
    <property type="project" value="UniProtKB-SubCell"/>
</dbReference>
<evidence type="ECO:0000256" key="5">
    <source>
        <dbReference type="ARBA" id="ARBA00022598"/>
    </source>
</evidence>
<comment type="subcellular location">
    <subcellularLocation>
        <location evidence="1 11">Cytoplasm</location>
    </subcellularLocation>
</comment>
<evidence type="ECO:0000256" key="4">
    <source>
        <dbReference type="ARBA" id="ARBA00022490"/>
    </source>
</evidence>
<keyword evidence="7 11" id="KW-0067">ATP-binding</keyword>
<dbReference type="Pfam" id="PF05746">
    <property type="entry name" value="DALR_1"/>
    <property type="match status" value="1"/>
</dbReference>
<sequence length="549" mass="62597">MTTKTKLELGLKKRIVALWPHTQHAFDVGSIVAEVTYPPEFQFGHYTTNVAMRLSPIVQLPPREVAEKLLISWKVPGIEKLEIAGPGFLNFFLSAQTLRKEVKAILTQKQLYGSSQMGKGKRVNVEFISANPTGPLTLGNGRGAFMGDALSSVLQRAGYAVTREYYVNDMGNQVNILAESVLRRYWQSQGIQMEYPEYCYQGQYIEEIARSLYLPNYKLGNNSLVEIRDKIKGRILKKMLADIQRFVKRRLGITYGKWFSEKTLYTSKKVDRMLDILRSLELIYEQDGAVWLRTQNFGDEKDRVLIRSNGDATYFLPDIAYHHDKLTKRKFHKVINFIGADHAGYAPRMYAAMKALGHEGKLTLIVFQLVRLLSGGQEVRMSKRRGTFVTLEELIDDVGVDAARYFFLMHAFTTHMDFDLDLAKKKSQENPVYYVQYAHARICSILRKAKKLTSSRINGLTDSHSSSQRLMVKLLQWPELIEDVARMHATQKLPTYAHELATIFHDFYTNVRVIDGESIQSEPYALVQATKIVLADVLGVMGISAPEKM</sequence>
<evidence type="ECO:0000256" key="2">
    <source>
        <dbReference type="ARBA" id="ARBA00005594"/>
    </source>
</evidence>
<dbReference type="InterPro" id="IPR001412">
    <property type="entry name" value="aa-tRNA-synth_I_CS"/>
</dbReference>
<evidence type="ECO:0000256" key="1">
    <source>
        <dbReference type="ARBA" id="ARBA00004496"/>
    </source>
</evidence>
<dbReference type="GO" id="GO:0005524">
    <property type="term" value="F:ATP binding"/>
    <property type="evidence" value="ECO:0007669"/>
    <property type="project" value="UniProtKB-UniRule"/>
</dbReference>
<dbReference type="EMBL" id="MHKE01000013">
    <property type="protein sequence ID" value="OGY83644.1"/>
    <property type="molecule type" value="Genomic_DNA"/>
</dbReference>
<reference evidence="15 16" key="1">
    <citation type="journal article" date="2016" name="Nat. Commun.">
        <title>Thousands of microbial genomes shed light on interconnected biogeochemical processes in an aquifer system.</title>
        <authorList>
            <person name="Anantharaman K."/>
            <person name="Brown C.T."/>
            <person name="Hug L.A."/>
            <person name="Sharon I."/>
            <person name="Castelle C.J."/>
            <person name="Probst A.J."/>
            <person name="Thomas B.C."/>
            <person name="Singh A."/>
            <person name="Wilkins M.J."/>
            <person name="Karaoz U."/>
            <person name="Brodie E.L."/>
            <person name="Williams K.H."/>
            <person name="Hubbard S.S."/>
            <person name="Banfield J.F."/>
        </authorList>
    </citation>
    <scope>NUCLEOTIDE SEQUENCE [LARGE SCALE GENOMIC DNA]</scope>
</reference>
<dbReference type="HAMAP" id="MF_00123">
    <property type="entry name" value="Arg_tRNA_synth"/>
    <property type="match status" value="1"/>
</dbReference>
<organism evidence="15 16">
    <name type="scientific">Candidatus Kerfeldbacteria bacterium RIFCSPLOWO2_01_FULL_48_11</name>
    <dbReference type="NCBI Taxonomy" id="1798543"/>
    <lineage>
        <taxon>Bacteria</taxon>
        <taxon>Candidatus Kerfeldiibacteriota</taxon>
    </lineage>
</organism>
<dbReference type="SUPFAM" id="SSF52374">
    <property type="entry name" value="Nucleotidylyl transferase"/>
    <property type="match status" value="1"/>
</dbReference>
<evidence type="ECO:0000256" key="3">
    <source>
        <dbReference type="ARBA" id="ARBA00011245"/>
    </source>
</evidence>
<dbReference type="InterPro" id="IPR036695">
    <property type="entry name" value="Arg-tRNA-synth_N_sf"/>
</dbReference>
<dbReference type="SMART" id="SM00836">
    <property type="entry name" value="DALR_1"/>
    <property type="match status" value="1"/>
</dbReference>
<dbReference type="InterPro" id="IPR001278">
    <property type="entry name" value="Arg-tRNA-ligase"/>
</dbReference>
<comment type="catalytic activity">
    <reaction evidence="10 11">
        <text>tRNA(Arg) + L-arginine + ATP = L-arginyl-tRNA(Arg) + AMP + diphosphate</text>
        <dbReference type="Rhea" id="RHEA:20301"/>
        <dbReference type="Rhea" id="RHEA-COMP:9658"/>
        <dbReference type="Rhea" id="RHEA-COMP:9673"/>
        <dbReference type="ChEBI" id="CHEBI:30616"/>
        <dbReference type="ChEBI" id="CHEBI:32682"/>
        <dbReference type="ChEBI" id="CHEBI:33019"/>
        <dbReference type="ChEBI" id="CHEBI:78442"/>
        <dbReference type="ChEBI" id="CHEBI:78513"/>
        <dbReference type="ChEBI" id="CHEBI:456215"/>
        <dbReference type="EC" id="6.1.1.19"/>
    </reaction>
</comment>
<dbReference type="Pfam" id="PF00750">
    <property type="entry name" value="tRNA-synt_1d"/>
    <property type="match status" value="1"/>
</dbReference>
<evidence type="ECO:0000256" key="10">
    <source>
        <dbReference type="ARBA" id="ARBA00049339"/>
    </source>
</evidence>
<comment type="subunit">
    <text evidence="3 11">Monomer.</text>
</comment>
<evidence type="ECO:0000313" key="16">
    <source>
        <dbReference type="Proteomes" id="UP000179164"/>
    </source>
</evidence>
<dbReference type="Proteomes" id="UP000179164">
    <property type="component" value="Unassembled WGS sequence"/>
</dbReference>
<dbReference type="InterPro" id="IPR014729">
    <property type="entry name" value="Rossmann-like_a/b/a_fold"/>
</dbReference>
<dbReference type="InterPro" id="IPR009080">
    <property type="entry name" value="tRNAsynth_Ia_anticodon-bd"/>
</dbReference>
<dbReference type="AlphaFoldDB" id="A0A1G2B398"/>
<evidence type="ECO:0000259" key="13">
    <source>
        <dbReference type="SMART" id="SM00836"/>
    </source>
</evidence>
<name>A0A1G2B398_9BACT</name>
<keyword evidence="9 11" id="KW-0030">Aminoacyl-tRNA synthetase</keyword>
<dbReference type="InterPro" id="IPR008909">
    <property type="entry name" value="DALR_anticod-bd"/>
</dbReference>
<evidence type="ECO:0000256" key="7">
    <source>
        <dbReference type="ARBA" id="ARBA00022840"/>
    </source>
</evidence>
<evidence type="ECO:0000256" key="9">
    <source>
        <dbReference type="ARBA" id="ARBA00023146"/>
    </source>
</evidence>
<dbReference type="GO" id="GO:0006420">
    <property type="term" value="P:arginyl-tRNA aminoacylation"/>
    <property type="evidence" value="ECO:0007669"/>
    <property type="project" value="UniProtKB-UniRule"/>
</dbReference>
<feature type="domain" description="DALR anticodon binding" evidence="13">
    <location>
        <begin position="435"/>
        <end position="549"/>
    </location>
</feature>
<keyword evidence="6 11" id="KW-0547">Nucleotide-binding</keyword>
<feature type="domain" description="Arginyl tRNA synthetase N-terminal" evidence="14">
    <location>
        <begin position="13"/>
        <end position="93"/>
    </location>
</feature>
<dbReference type="Gene3D" id="3.40.50.620">
    <property type="entry name" value="HUPs"/>
    <property type="match status" value="1"/>
</dbReference>
<dbReference type="SUPFAM" id="SSF47323">
    <property type="entry name" value="Anticodon-binding domain of a subclass of class I aminoacyl-tRNA synthetases"/>
    <property type="match status" value="1"/>
</dbReference>
<dbReference type="InterPro" id="IPR005148">
    <property type="entry name" value="Arg-tRNA-synth_N"/>
</dbReference>
<dbReference type="GO" id="GO:0004814">
    <property type="term" value="F:arginine-tRNA ligase activity"/>
    <property type="evidence" value="ECO:0007669"/>
    <property type="project" value="UniProtKB-UniRule"/>
</dbReference>
<dbReference type="PROSITE" id="PS00178">
    <property type="entry name" value="AA_TRNA_LIGASE_I"/>
    <property type="match status" value="1"/>
</dbReference>
<dbReference type="Gene3D" id="1.10.730.10">
    <property type="entry name" value="Isoleucyl-tRNA Synthetase, Domain 1"/>
    <property type="match status" value="1"/>
</dbReference>
<dbReference type="InterPro" id="IPR035684">
    <property type="entry name" value="ArgRS_core"/>
</dbReference>